<dbReference type="AlphaFoldDB" id="A0A4Q7P2D5"/>
<proteinExistence type="predicted"/>
<dbReference type="EMBL" id="SGXE01000002">
    <property type="protein sequence ID" value="RZS93925.1"/>
    <property type="molecule type" value="Genomic_DNA"/>
</dbReference>
<dbReference type="Proteomes" id="UP000292262">
    <property type="component" value="Unassembled WGS sequence"/>
</dbReference>
<evidence type="ECO:0000313" key="2">
    <source>
        <dbReference type="Proteomes" id="UP000292262"/>
    </source>
</evidence>
<organism evidence="1 2">
    <name type="scientific">Aquimarina brevivitae</name>
    <dbReference type="NCBI Taxonomy" id="323412"/>
    <lineage>
        <taxon>Bacteria</taxon>
        <taxon>Pseudomonadati</taxon>
        <taxon>Bacteroidota</taxon>
        <taxon>Flavobacteriia</taxon>
        <taxon>Flavobacteriales</taxon>
        <taxon>Flavobacteriaceae</taxon>
        <taxon>Aquimarina</taxon>
    </lineage>
</organism>
<accession>A0A4Q7P2D5</accession>
<protein>
    <submittedName>
        <fullName evidence="1">Uncharacterized protein</fullName>
    </submittedName>
</protein>
<sequence length="100" mass="11724">MRGDYNNLYAFLDNNNALDCGNSNSAFEYHFRGTDLTYDDKFEQLKTDINKTVKFEKNDRLYAIVHNDEGIPRGKFLFGQRKTPVWDGFGRKEEDDTLPF</sequence>
<dbReference type="OrthoDB" id="5519736at2"/>
<gene>
    <name evidence="1" type="ORF">EV197_2506</name>
</gene>
<name>A0A4Q7P2D5_9FLAO</name>
<comment type="caution">
    <text evidence="1">The sequence shown here is derived from an EMBL/GenBank/DDBJ whole genome shotgun (WGS) entry which is preliminary data.</text>
</comment>
<keyword evidence="2" id="KW-1185">Reference proteome</keyword>
<evidence type="ECO:0000313" key="1">
    <source>
        <dbReference type="EMBL" id="RZS93925.1"/>
    </source>
</evidence>
<dbReference type="RefSeq" id="WP_130287027.1">
    <property type="nucleotide sequence ID" value="NZ_SGXE01000002.1"/>
</dbReference>
<reference evidence="1 2" key="1">
    <citation type="submission" date="2019-02" db="EMBL/GenBank/DDBJ databases">
        <title>Genomic Encyclopedia of Type Strains, Phase IV (KMG-IV): sequencing the most valuable type-strain genomes for metagenomic binning, comparative biology and taxonomic classification.</title>
        <authorList>
            <person name="Goeker M."/>
        </authorList>
    </citation>
    <scope>NUCLEOTIDE SEQUENCE [LARGE SCALE GENOMIC DNA]</scope>
    <source>
        <strain evidence="1 2">DSM 17196</strain>
    </source>
</reference>